<sequence length="56" mass="6304">MWVLDTADGPAFIEFLTARWNEIRDVILARSTQTNEAGRCAIHNLLYSEINGPITV</sequence>
<organism evidence="1 2">
    <name type="scientific">Neomicrococcus lactis</name>
    <dbReference type="NCBI Taxonomy" id="732241"/>
    <lineage>
        <taxon>Bacteria</taxon>
        <taxon>Bacillati</taxon>
        <taxon>Actinomycetota</taxon>
        <taxon>Actinomycetes</taxon>
        <taxon>Micrococcales</taxon>
        <taxon>Micrococcaceae</taxon>
        <taxon>Neomicrococcus</taxon>
    </lineage>
</organism>
<accession>A0A7W9DBQ5</accession>
<dbReference type="InterPro" id="IPR011200">
    <property type="entry name" value="UCP012608"/>
</dbReference>
<protein>
    <submittedName>
        <fullName evidence="1">Uncharacterized protein</fullName>
    </submittedName>
</protein>
<keyword evidence="2" id="KW-1185">Reference proteome</keyword>
<comment type="caution">
    <text evidence="1">The sequence shown here is derived from an EMBL/GenBank/DDBJ whole genome shotgun (WGS) entry which is preliminary data.</text>
</comment>
<dbReference type="EMBL" id="JACHBL010000001">
    <property type="protein sequence ID" value="MBB5598132.1"/>
    <property type="molecule type" value="Genomic_DNA"/>
</dbReference>
<reference evidence="1 2" key="1">
    <citation type="submission" date="2020-08" db="EMBL/GenBank/DDBJ databases">
        <title>Sequencing the genomes of 1000 actinobacteria strains.</title>
        <authorList>
            <person name="Klenk H.-P."/>
        </authorList>
    </citation>
    <scope>NUCLEOTIDE SEQUENCE [LARGE SCALE GENOMIC DNA]</scope>
    <source>
        <strain evidence="1 2">DSM 23694</strain>
    </source>
</reference>
<dbReference type="AlphaFoldDB" id="A0A7W9DBQ5"/>
<dbReference type="Proteomes" id="UP000523863">
    <property type="component" value="Unassembled WGS sequence"/>
</dbReference>
<evidence type="ECO:0000313" key="2">
    <source>
        <dbReference type="Proteomes" id="UP000523863"/>
    </source>
</evidence>
<dbReference type="Pfam" id="PF10094">
    <property type="entry name" value="DUF2332"/>
    <property type="match status" value="1"/>
</dbReference>
<proteinExistence type="predicted"/>
<dbReference type="RefSeq" id="WP_183641497.1">
    <property type="nucleotide sequence ID" value="NZ_JACHBL010000001.1"/>
</dbReference>
<evidence type="ECO:0000313" key="1">
    <source>
        <dbReference type="EMBL" id="MBB5598132.1"/>
    </source>
</evidence>
<name>A0A7W9DBQ5_9MICC</name>
<gene>
    <name evidence="1" type="ORF">BKA12_001212</name>
</gene>